<evidence type="ECO:0000256" key="1">
    <source>
        <dbReference type="SAM" id="MobiDB-lite"/>
    </source>
</evidence>
<feature type="compositionally biased region" description="Basic and acidic residues" evidence="1">
    <location>
        <begin position="294"/>
        <end position="307"/>
    </location>
</feature>
<feature type="region of interest" description="Disordered" evidence="1">
    <location>
        <begin position="363"/>
        <end position="436"/>
    </location>
</feature>
<feature type="transmembrane region" description="Helical" evidence="2">
    <location>
        <begin position="504"/>
        <end position="530"/>
    </location>
</feature>
<dbReference type="CDD" id="cd00118">
    <property type="entry name" value="LysM"/>
    <property type="match status" value="2"/>
</dbReference>
<dbReference type="PROSITE" id="PS51782">
    <property type="entry name" value="LYSM"/>
    <property type="match status" value="2"/>
</dbReference>
<protein>
    <recommendedName>
        <fullName evidence="3">LysM domain-containing protein</fullName>
    </recommendedName>
</protein>
<evidence type="ECO:0000259" key="3">
    <source>
        <dbReference type="PROSITE" id="PS51782"/>
    </source>
</evidence>
<dbReference type="Gramene" id="GBG91123">
    <property type="protein sequence ID" value="GBG91123"/>
    <property type="gene ID" value="CBR_g51925"/>
</dbReference>
<feature type="region of interest" description="Disordered" evidence="1">
    <location>
        <begin position="28"/>
        <end position="63"/>
    </location>
</feature>
<dbReference type="AlphaFoldDB" id="A0A388M9G5"/>
<keyword evidence="2" id="KW-0472">Membrane</keyword>
<dbReference type="SUPFAM" id="SSF54106">
    <property type="entry name" value="LysM domain"/>
    <property type="match status" value="1"/>
</dbReference>
<accession>A0A388M9G5</accession>
<evidence type="ECO:0000313" key="5">
    <source>
        <dbReference type="Proteomes" id="UP000265515"/>
    </source>
</evidence>
<feature type="domain" description="LysM" evidence="3">
    <location>
        <begin position="221"/>
        <end position="265"/>
    </location>
</feature>
<dbReference type="Gene3D" id="3.10.350.10">
    <property type="entry name" value="LysM domain"/>
    <property type="match status" value="2"/>
</dbReference>
<feature type="domain" description="LysM" evidence="3">
    <location>
        <begin position="444"/>
        <end position="488"/>
    </location>
</feature>
<feature type="compositionally biased region" description="Low complexity" evidence="1">
    <location>
        <begin position="184"/>
        <end position="213"/>
    </location>
</feature>
<evidence type="ECO:0000256" key="2">
    <source>
        <dbReference type="SAM" id="Phobius"/>
    </source>
</evidence>
<dbReference type="Pfam" id="PF01476">
    <property type="entry name" value="LysM"/>
    <property type="match status" value="2"/>
</dbReference>
<dbReference type="InterPro" id="IPR018392">
    <property type="entry name" value="LysM"/>
</dbReference>
<keyword evidence="2" id="KW-1133">Transmembrane helix</keyword>
<feature type="region of interest" description="Disordered" evidence="1">
    <location>
        <begin position="266"/>
        <end position="347"/>
    </location>
</feature>
<gene>
    <name evidence="4" type="ORF">CBR_g51925</name>
</gene>
<dbReference type="EMBL" id="BFEA01000874">
    <property type="protein sequence ID" value="GBG91123.1"/>
    <property type="molecule type" value="Genomic_DNA"/>
</dbReference>
<dbReference type="OrthoDB" id="1193027at2759"/>
<feature type="compositionally biased region" description="Basic and acidic residues" evidence="1">
    <location>
        <begin position="363"/>
        <end position="380"/>
    </location>
</feature>
<keyword evidence="5" id="KW-1185">Reference proteome</keyword>
<feature type="compositionally biased region" description="Acidic residues" evidence="1">
    <location>
        <begin position="381"/>
        <end position="394"/>
    </location>
</feature>
<reference evidence="4 5" key="1">
    <citation type="journal article" date="2018" name="Cell">
        <title>The Chara Genome: Secondary Complexity and Implications for Plant Terrestrialization.</title>
        <authorList>
            <person name="Nishiyama T."/>
            <person name="Sakayama H."/>
            <person name="Vries J.D."/>
            <person name="Buschmann H."/>
            <person name="Saint-Marcoux D."/>
            <person name="Ullrich K.K."/>
            <person name="Haas F.B."/>
            <person name="Vanderstraeten L."/>
            <person name="Becker D."/>
            <person name="Lang D."/>
            <person name="Vosolsobe S."/>
            <person name="Rombauts S."/>
            <person name="Wilhelmsson P.K.I."/>
            <person name="Janitza P."/>
            <person name="Kern R."/>
            <person name="Heyl A."/>
            <person name="Rumpler F."/>
            <person name="Villalobos L.I.A.C."/>
            <person name="Clay J.M."/>
            <person name="Skokan R."/>
            <person name="Toyoda A."/>
            <person name="Suzuki Y."/>
            <person name="Kagoshima H."/>
            <person name="Schijlen E."/>
            <person name="Tajeshwar N."/>
            <person name="Catarino B."/>
            <person name="Hetherington A.J."/>
            <person name="Saltykova A."/>
            <person name="Bonnot C."/>
            <person name="Breuninger H."/>
            <person name="Symeonidi A."/>
            <person name="Radhakrishnan G.V."/>
            <person name="Van Nieuwerburgh F."/>
            <person name="Deforce D."/>
            <person name="Chang C."/>
            <person name="Karol K.G."/>
            <person name="Hedrich R."/>
            <person name="Ulvskov P."/>
            <person name="Glockner G."/>
            <person name="Delwiche C.F."/>
            <person name="Petrasek J."/>
            <person name="Van de Peer Y."/>
            <person name="Friml J."/>
            <person name="Beilby M."/>
            <person name="Dolan L."/>
            <person name="Kohara Y."/>
            <person name="Sugano S."/>
            <person name="Fujiyama A."/>
            <person name="Delaux P.-M."/>
            <person name="Quint M."/>
            <person name="TheiBen G."/>
            <person name="Hagemann M."/>
            <person name="Harholt J."/>
            <person name="Dunand C."/>
            <person name="Zachgo S."/>
            <person name="Langdale J."/>
            <person name="Maumus F."/>
            <person name="Straeten D.V.D."/>
            <person name="Gould S.B."/>
            <person name="Rensing S.A."/>
        </authorList>
    </citation>
    <scope>NUCLEOTIDE SEQUENCE [LARGE SCALE GENOMIC DNA]</scope>
    <source>
        <strain evidence="4 5">S276</strain>
    </source>
</reference>
<sequence length="715" mass="77844">MAQLIISGGGGTGAALLSWRLERWHLPADGRGPAAEPRSSTTGSTTGARHAKTRGRVGARSRHLRGDDTCRGLTLPRQRGQNCFPPTNAPVGCVVSDILTSISSFSSSWPHRPRDGHVVNGLVPLSRPLTTRVPATEALFRRASSAGYLSLDNFDNCRKTSFDSDVERAHGSPSPARRHSSSVAMAATRANVAADEAATSTTTPPSPAAAAAPGKPSGESMVYVVQPGEWLSFIARKHHVSLQDVLDANPDLDPDDVYDSQEIIIPLDKDERGERREAGEEGSRASAANWTDNKGLEAENQYRKQVDGENQEQVGGASSRDGESEVSAMASSSAQDETEAYKKREEDVEGGLRRVAVVLGDSSAERSFDANGKEGQGAKEEGEDDEEEEEEEGYYDQRQEEEEKKAMTETREAYGDVGEGSREEGRRSGRRVIGAPQPSMLPTEVYKIKTGDRLKLIARRRGIDMRDLELLNPGLDVTDVRVGDSVLLPKVGVYQRRPPTGLQLAVASACLVLMAGLTIWAFVSLIRALLGKVSPRREGERDPELGILIPKGLELQEGPADLHQPESPGEKAGSRFGGKLELGTVEIRGSFAFWPWLLAHQWLRRDFARFQALADEIDLAAADAGKRIRQLLCAWVFDTFDCSTHQRERAGTDSDQHEEIYFCLGYRSFRGLAVAGCGEAVWSALMEGIYKVLFMGGEMVLHQLVGEDRSILLGA</sequence>
<feature type="compositionally biased region" description="Basic residues" evidence="1">
    <location>
        <begin position="49"/>
        <end position="63"/>
    </location>
</feature>
<keyword evidence="2" id="KW-0812">Transmembrane</keyword>
<organism evidence="4 5">
    <name type="scientific">Chara braunii</name>
    <name type="common">Braun's stonewort</name>
    <dbReference type="NCBI Taxonomy" id="69332"/>
    <lineage>
        <taxon>Eukaryota</taxon>
        <taxon>Viridiplantae</taxon>
        <taxon>Streptophyta</taxon>
        <taxon>Charophyceae</taxon>
        <taxon>Charales</taxon>
        <taxon>Characeae</taxon>
        <taxon>Chara</taxon>
    </lineage>
</organism>
<name>A0A388M9G5_CHABU</name>
<dbReference type="Proteomes" id="UP000265515">
    <property type="component" value="Unassembled WGS sequence"/>
</dbReference>
<feature type="region of interest" description="Disordered" evidence="1">
    <location>
        <begin position="164"/>
        <end position="219"/>
    </location>
</feature>
<feature type="compositionally biased region" description="Basic and acidic residues" evidence="1">
    <location>
        <begin position="395"/>
        <end position="427"/>
    </location>
</feature>
<feature type="compositionally biased region" description="Basic and acidic residues" evidence="1">
    <location>
        <begin position="267"/>
        <end position="283"/>
    </location>
</feature>
<dbReference type="SMART" id="SM00257">
    <property type="entry name" value="LysM"/>
    <property type="match status" value="2"/>
</dbReference>
<dbReference type="InterPro" id="IPR036779">
    <property type="entry name" value="LysM_dom_sf"/>
</dbReference>
<comment type="caution">
    <text evidence="4">The sequence shown here is derived from an EMBL/GenBank/DDBJ whole genome shotgun (WGS) entry which is preliminary data.</text>
</comment>
<evidence type="ECO:0000313" key="4">
    <source>
        <dbReference type="EMBL" id="GBG91123.1"/>
    </source>
</evidence>
<proteinExistence type="predicted"/>